<dbReference type="InterPro" id="IPR043926">
    <property type="entry name" value="ABCG_dom"/>
</dbReference>
<evidence type="ECO:0000256" key="1">
    <source>
        <dbReference type="ARBA" id="ARBA00004141"/>
    </source>
</evidence>
<evidence type="ECO:0000313" key="10">
    <source>
        <dbReference type="EMBL" id="CAB3242984.1"/>
    </source>
</evidence>
<evidence type="ECO:0000313" key="13">
    <source>
        <dbReference type="Proteomes" id="UP000494256"/>
    </source>
</evidence>
<dbReference type="Proteomes" id="UP000494256">
    <property type="component" value="Unassembled WGS sequence"/>
</dbReference>
<feature type="compositionally biased region" description="Polar residues" evidence="7">
    <location>
        <begin position="164"/>
        <end position="190"/>
    </location>
</feature>
<dbReference type="InterPro" id="IPR027417">
    <property type="entry name" value="P-loop_NTPase"/>
</dbReference>
<evidence type="ECO:0000256" key="5">
    <source>
        <dbReference type="ARBA" id="ARBA00022989"/>
    </source>
</evidence>
<dbReference type="SUPFAM" id="SSF52540">
    <property type="entry name" value="P-loop containing nucleoside triphosphate hydrolases"/>
    <property type="match status" value="1"/>
</dbReference>
<organism evidence="10 13">
    <name type="scientific">Arctia plantaginis</name>
    <name type="common">Wood tiger moth</name>
    <name type="synonym">Phalaena plantaginis</name>
    <dbReference type="NCBI Taxonomy" id="874455"/>
    <lineage>
        <taxon>Eukaryota</taxon>
        <taxon>Metazoa</taxon>
        <taxon>Ecdysozoa</taxon>
        <taxon>Arthropoda</taxon>
        <taxon>Hexapoda</taxon>
        <taxon>Insecta</taxon>
        <taxon>Pterygota</taxon>
        <taxon>Neoptera</taxon>
        <taxon>Endopterygota</taxon>
        <taxon>Lepidoptera</taxon>
        <taxon>Glossata</taxon>
        <taxon>Ditrysia</taxon>
        <taxon>Noctuoidea</taxon>
        <taxon>Erebidae</taxon>
        <taxon>Arctiinae</taxon>
        <taxon>Arctia</taxon>
    </lineage>
</organism>
<dbReference type="Pfam" id="PF01061">
    <property type="entry name" value="ABC2_membrane"/>
    <property type="match status" value="1"/>
</dbReference>
<dbReference type="Gene3D" id="3.40.50.300">
    <property type="entry name" value="P-loop containing nucleotide triphosphate hydrolases"/>
    <property type="match status" value="1"/>
</dbReference>
<sequence>MQAARNVLEPVVRVYCHIRHHAIIDVGTIEATMSQSALGLGGERRYSVPSHPLMHDHRGMQSEDLHAWSIYRQNLNSDFTDSALGSTDKSPLPYGNFQLRDTTVQSILAHPRYGPKSALGSNMYTYLKFGLPRVFPPNHNGSQRSGTPKPKISIGSGMKPASRIQRQSRGLRETSSGYDSSDNETTTNYKNSRKYRSDPDFRMQNLHPSYQPNTGVPVVAMQQAGIRGDGHWTNARHKSVSEANLLGIDSKSQHRNHSHYNRRNSVADYIPDGDHHSYLMSPSHLGGRMSKAGSHMSIAQSRKHSTLRPGDHLDGYTHSAYIYPNYYVNSLEITSPENKSTLLVSGLSFEVKSGEILAVLATSQHEATGLLDVLAGVRKKLTGDIVLNGQPVASSTLKKVAAYVRSDTSLCPNMTVKHTLRFHAALRTPRHNNHVKMDDRDRINLLIEELGLEQVRDTNVGRLTRSEIRRLNVACQLLLDMAVLILDQPTKEMDIFDTFFLVEYLRNWASTGRVVIMSLHPPTYEIFAMLTKVVLISAGRTMFSGYRRDMLPYFASIDYPCPAFKNPSDYYLDLVTLDELSAAAMLESSGRIEALAGVFASAHSPPDPPPPVPLPAPSTTQNIFVQAKALIQKSIVFTQMTTLSNVVSRVLLAAIMSLITGTVFWDLPATDSRLTQNDRVGFHYAVMCLTIWPILLWLSAREASSMRHHVERDISVGLYTRSVFILLDQFMELWSAGVTWLAYLVPSYAMSGLYAQSLMSFEGFYLYLGYMILYLISIQMLCRATIFIVPMEKTATVITGFCLLLSTLVNGVLLHQKDLPNYVTWLKYVSPSRWTVPELLMMELSETALRSSISKDIRCPNKQRPYQDIIVQSPCPPPNGTQVLSNYDYLRSDNIWEWNNETFLISLAVFYVIFALIGFIAFVADCTKYTKSKERASTKGHKISVNTP</sequence>
<feature type="transmembrane region" description="Helical" evidence="8">
    <location>
        <begin position="764"/>
        <end position="782"/>
    </location>
</feature>
<comment type="similarity">
    <text evidence="2">Belongs to the ABC transporter superfamily. ABCG family. Eye pigment precursor importer (TC 3.A.1.204) subfamily.</text>
</comment>
<dbReference type="AlphaFoldDB" id="A0A8S1A7C5"/>
<comment type="caution">
    <text evidence="10">The sequence shown here is derived from an EMBL/GenBank/DDBJ whole genome shotgun (WGS) entry which is preliminary data.</text>
</comment>
<proteinExistence type="inferred from homology"/>
<dbReference type="OrthoDB" id="66620at2759"/>
<dbReference type="InterPro" id="IPR003439">
    <property type="entry name" value="ABC_transporter-like_ATP-bd"/>
</dbReference>
<name>A0A8S1A7C5_ARCPL</name>
<dbReference type="PANTHER" id="PTHR48041:SF89">
    <property type="entry name" value="FI03229P"/>
    <property type="match status" value="1"/>
</dbReference>
<dbReference type="EMBL" id="CADEBD010000314">
    <property type="protein sequence ID" value="CAB3242984.1"/>
    <property type="molecule type" value="Genomic_DNA"/>
</dbReference>
<feature type="transmembrane region" description="Helical" evidence="8">
    <location>
        <begin position="526"/>
        <end position="543"/>
    </location>
</feature>
<protein>
    <recommendedName>
        <fullName evidence="9">ABC transporter domain-containing protein</fullName>
    </recommendedName>
</protein>
<dbReference type="PROSITE" id="PS50893">
    <property type="entry name" value="ABC_TRANSPORTER_2"/>
    <property type="match status" value="1"/>
</dbReference>
<dbReference type="GO" id="GO:0140359">
    <property type="term" value="F:ABC-type transporter activity"/>
    <property type="evidence" value="ECO:0007669"/>
    <property type="project" value="InterPro"/>
</dbReference>
<keyword evidence="6 8" id="KW-0472">Membrane</keyword>
<keyword evidence="4 8" id="KW-0812">Transmembrane</keyword>
<feature type="transmembrane region" description="Helical" evidence="8">
    <location>
        <begin position="680"/>
        <end position="698"/>
    </location>
</feature>
<keyword evidence="3" id="KW-0813">Transport</keyword>
<evidence type="ECO:0000256" key="4">
    <source>
        <dbReference type="ARBA" id="ARBA00022692"/>
    </source>
</evidence>
<keyword evidence="5 8" id="KW-1133">Transmembrane helix</keyword>
<gene>
    <name evidence="10" type="ORF">APLA_LOCUS10177</name>
    <name evidence="11" type="ORF">APLA_LOCUS9467</name>
</gene>
<evidence type="ECO:0000256" key="6">
    <source>
        <dbReference type="ARBA" id="ARBA00023136"/>
    </source>
</evidence>
<evidence type="ECO:0000313" key="11">
    <source>
        <dbReference type="EMBL" id="CAB3243393.1"/>
    </source>
</evidence>
<reference evidence="12 13" key="1">
    <citation type="submission" date="2020-04" db="EMBL/GenBank/DDBJ databases">
        <authorList>
            <person name="Wallbank WR R."/>
            <person name="Pardo Diaz C."/>
            <person name="Kozak K."/>
            <person name="Martin S."/>
            <person name="Jiggins C."/>
            <person name="Moest M."/>
            <person name="Warren A I."/>
            <person name="Byers J.R.P. K."/>
            <person name="Montejo-Kovacevich G."/>
            <person name="Yen C E."/>
        </authorList>
    </citation>
    <scope>NUCLEOTIDE SEQUENCE [LARGE SCALE GENOMIC DNA]</scope>
</reference>
<feature type="domain" description="ABC transporter" evidence="9">
    <location>
        <begin position="328"/>
        <end position="563"/>
    </location>
</feature>
<evidence type="ECO:0000256" key="3">
    <source>
        <dbReference type="ARBA" id="ARBA00022448"/>
    </source>
</evidence>
<evidence type="ECO:0000256" key="7">
    <source>
        <dbReference type="SAM" id="MobiDB-lite"/>
    </source>
</evidence>
<dbReference type="InterPro" id="IPR050352">
    <property type="entry name" value="ABCG_transporters"/>
</dbReference>
<evidence type="ECO:0000256" key="2">
    <source>
        <dbReference type="ARBA" id="ARBA00005814"/>
    </source>
</evidence>
<evidence type="ECO:0000259" key="9">
    <source>
        <dbReference type="PROSITE" id="PS50893"/>
    </source>
</evidence>
<comment type="subcellular location">
    <subcellularLocation>
        <location evidence="1">Membrane</location>
        <topology evidence="1">Multi-pass membrane protein</topology>
    </subcellularLocation>
</comment>
<feature type="region of interest" description="Disordered" evidence="7">
    <location>
        <begin position="137"/>
        <end position="214"/>
    </location>
</feature>
<feature type="transmembrane region" description="Helical" evidence="8">
    <location>
        <begin position="718"/>
        <end position="744"/>
    </location>
</feature>
<dbReference type="GO" id="GO:0016887">
    <property type="term" value="F:ATP hydrolysis activity"/>
    <property type="evidence" value="ECO:0007669"/>
    <property type="project" value="InterPro"/>
</dbReference>
<accession>A0A8S1A7C5</accession>
<dbReference type="GO" id="GO:0005524">
    <property type="term" value="F:ATP binding"/>
    <property type="evidence" value="ECO:0007669"/>
    <property type="project" value="InterPro"/>
</dbReference>
<feature type="region of interest" description="Disordered" evidence="7">
    <location>
        <begin position="284"/>
        <end position="310"/>
    </location>
</feature>
<dbReference type="Pfam" id="PF19055">
    <property type="entry name" value="ABC2_membrane_7"/>
    <property type="match status" value="1"/>
</dbReference>
<dbReference type="PANTHER" id="PTHR48041">
    <property type="entry name" value="ABC TRANSPORTER G FAMILY MEMBER 28"/>
    <property type="match status" value="1"/>
</dbReference>
<evidence type="ECO:0000256" key="8">
    <source>
        <dbReference type="SAM" id="Phobius"/>
    </source>
</evidence>
<dbReference type="EMBL" id="CADEBC010000519">
    <property type="protein sequence ID" value="CAB3243393.1"/>
    <property type="molecule type" value="Genomic_DNA"/>
</dbReference>
<feature type="transmembrane region" description="Helical" evidence="8">
    <location>
        <begin position="903"/>
        <end position="924"/>
    </location>
</feature>
<dbReference type="GO" id="GO:0005886">
    <property type="term" value="C:plasma membrane"/>
    <property type="evidence" value="ECO:0007669"/>
    <property type="project" value="TreeGrafter"/>
</dbReference>
<feature type="transmembrane region" description="Helical" evidence="8">
    <location>
        <begin position="794"/>
        <end position="814"/>
    </location>
</feature>
<feature type="transmembrane region" description="Helical" evidence="8">
    <location>
        <begin position="646"/>
        <end position="665"/>
    </location>
</feature>
<dbReference type="Proteomes" id="UP000494106">
    <property type="component" value="Unassembled WGS sequence"/>
</dbReference>
<keyword evidence="12" id="KW-1185">Reference proteome</keyword>
<evidence type="ECO:0000313" key="12">
    <source>
        <dbReference type="Proteomes" id="UP000494106"/>
    </source>
</evidence>
<dbReference type="InterPro" id="IPR013525">
    <property type="entry name" value="ABC2_TM"/>
</dbReference>
<dbReference type="Pfam" id="PF00005">
    <property type="entry name" value="ABC_tran"/>
    <property type="match status" value="1"/>
</dbReference>
<dbReference type="FunFam" id="3.40.50.300:FF:001695">
    <property type="entry name" value="ATP-binding cassette sub-family G member"/>
    <property type="match status" value="1"/>
</dbReference>